<sequence length="30" mass="3557">MQRQLLDLKLLWGFQRELKDVDFLVGPNAI</sequence>
<reference evidence="1" key="2">
    <citation type="journal article" date="2015" name="Data Brief">
        <title>Shoot transcriptome of the giant reed, Arundo donax.</title>
        <authorList>
            <person name="Barrero R.A."/>
            <person name="Guerrero F.D."/>
            <person name="Moolhuijzen P."/>
            <person name="Goolsby J.A."/>
            <person name="Tidwell J."/>
            <person name="Bellgard S.E."/>
            <person name="Bellgard M.I."/>
        </authorList>
    </citation>
    <scope>NUCLEOTIDE SEQUENCE</scope>
    <source>
        <tissue evidence="1">Shoot tissue taken approximately 20 cm above the soil surface</tissue>
    </source>
</reference>
<name>A0A0A9GUZ9_ARUDO</name>
<organism evidence="1">
    <name type="scientific">Arundo donax</name>
    <name type="common">Giant reed</name>
    <name type="synonym">Donax arundinaceus</name>
    <dbReference type="NCBI Taxonomy" id="35708"/>
    <lineage>
        <taxon>Eukaryota</taxon>
        <taxon>Viridiplantae</taxon>
        <taxon>Streptophyta</taxon>
        <taxon>Embryophyta</taxon>
        <taxon>Tracheophyta</taxon>
        <taxon>Spermatophyta</taxon>
        <taxon>Magnoliopsida</taxon>
        <taxon>Liliopsida</taxon>
        <taxon>Poales</taxon>
        <taxon>Poaceae</taxon>
        <taxon>PACMAD clade</taxon>
        <taxon>Arundinoideae</taxon>
        <taxon>Arundineae</taxon>
        <taxon>Arundo</taxon>
    </lineage>
</organism>
<dbReference type="EMBL" id="GBRH01169061">
    <property type="protein sequence ID" value="JAE28835.1"/>
    <property type="molecule type" value="Transcribed_RNA"/>
</dbReference>
<proteinExistence type="predicted"/>
<protein>
    <submittedName>
        <fullName evidence="1">Uncharacterized protein</fullName>
    </submittedName>
</protein>
<reference evidence="1" key="1">
    <citation type="submission" date="2014-09" db="EMBL/GenBank/DDBJ databases">
        <authorList>
            <person name="Magalhaes I.L.F."/>
            <person name="Oliveira U."/>
            <person name="Santos F.R."/>
            <person name="Vidigal T.H.D.A."/>
            <person name="Brescovit A.D."/>
            <person name="Santos A.J."/>
        </authorList>
    </citation>
    <scope>NUCLEOTIDE SEQUENCE</scope>
    <source>
        <tissue evidence="1">Shoot tissue taken approximately 20 cm above the soil surface</tissue>
    </source>
</reference>
<evidence type="ECO:0000313" key="1">
    <source>
        <dbReference type="EMBL" id="JAE28835.1"/>
    </source>
</evidence>
<dbReference type="AlphaFoldDB" id="A0A0A9GUZ9"/>
<accession>A0A0A9GUZ9</accession>